<feature type="region of interest" description="Disordered" evidence="1">
    <location>
        <begin position="87"/>
        <end position="106"/>
    </location>
</feature>
<name>A0ABY6FLX8_9PSED</name>
<keyword evidence="3" id="KW-1185">Reference proteome</keyword>
<evidence type="ECO:0000256" key="1">
    <source>
        <dbReference type="SAM" id="MobiDB-lite"/>
    </source>
</evidence>
<gene>
    <name evidence="2" type="ORF">K3169_14085</name>
</gene>
<feature type="region of interest" description="Disordered" evidence="1">
    <location>
        <begin position="125"/>
        <end position="151"/>
    </location>
</feature>
<dbReference type="RefSeq" id="WP_263272066.1">
    <property type="nucleotide sequence ID" value="NZ_CP081201.1"/>
</dbReference>
<protein>
    <recommendedName>
        <fullName evidence="4">Phage tail protein</fullName>
    </recommendedName>
</protein>
<evidence type="ECO:0000313" key="2">
    <source>
        <dbReference type="EMBL" id="UXZ98914.1"/>
    </source>
</evidence>
<dbReference type="EMBL" id="CP081201">
    <property type="protein sequence ID" value="UXZ98914.1"/>
    <property type="molecule type" value="Genomic_DNA"/>
</dbReference>
<evidence type="ECO:0008006" key="4">
    <source>
        <dbReference type="Google" id="ProtNLM"/>
    </source>
</evidence>
<organism evidence="2 3">
    <name type="scientific">Pseudomonas phytophila</name>
    <dbReference type="NCBI Taxonomy" id="2867264"/>
    <lineage>
        <taxon>Bacteria</taxon>
        <taxon>Pseudomonadati</taxon>
        <taxon>Pseudomonadota</taxon>
        <taxon>Gammaproteobacteria</taxon>
        <taxon>Pseudomonadales</taxon>
        <taxon>Pseudomonadaceae</taxon>
        <taxon>Pseudomonas</taxon>
    </lineage>
</organism>
<proteinExistence type="predicted"/>
<reference evidence="2" key="1">
    <citation type="submission" date="2021-08" db="EMBL/GenBank/DDBJ databases">
        <title>Complete genome sequence of Pseudomonas phytophila.</title>
        <authorList>
            <person name="Weir B.S."/>
            <person name="Templeton M.D."/>
            <person name="Arshed S."/>
            <person name="Andersen M.T."/>
            <person name="Jayaraman J."/>
        </authorList>
    </citation>
    <scope>NUCLEOTIDE SEQUENCE</scope>
    <source>
        <strain evidence="2">ICMP 23753</strain>
    </source>
</reference>
<evidence type="ECO:0000313" key="3">
    <source>
        <dbReference type="Proteomes" id="UP001063228"/>
    </source>
</evidence>
<dbReference type="Proteomes" id="UP001063228">
    <property type="component" value="Chromosome"/>
</dbReference>
<feature type="compositionally biased region" description="Low complexity" evidence="1">
    <location>
        <begin position="87"/>
        <end position="101"/>
    </location>
</feature>
<feature type="compositionally biased region" description="Polar residues" evidence="1">
    <location>
        <begin position="135"/>
        <end position="147"/>
    </location>
</feature>
<sequence>MTNIASASVLSILPAYIGDTLTGGSYAITPIQGYNKDTADALRAVSQSFVDVTESAESAAESAAAAREDRITVGLAATQVGLDRTAAEQAAEAAGESEGIATQGAHTASQAAISAEQFRQAAEQSAIDAARSAQEAENASGGPSNTDQLREGETNKYWTGARTLGTALAGLVLDSAAVIAATDTVLSGLGKLQAQISAHVGKRGIAQHPVSNTVEAGFMPVFPSITDGKTYGFKNGVLVEVESGGNAAIFGEIKTLPSRTFNAAGVILGDGQLLSNAAAQYPDAWAALQLATPPVPVTTAALWLSDPTKRGCWAIDTANNQIRVPDYNGRQSGSIGPVVFRADGTLGFAPGTIRQDQFQGHKMRLRAGGGSNAGSGAETAPIMGGTTDNSSGGTVGSLTTQIVSDAVNGAPRTGTETFPTHVVGVWGVVLFGEVINVGAADAAVLATSYADQQSRIAALEIKKFKWQRLPDIALSASAPFSFSHTLGFIPQFMNYYYRCISADAGYAVGATLYPQDLKYDAAGTTIRGLLIKVLNTDTCSGIIASTGPVLINNTTNANVSLSFTSWVLVITLGGTSE</sequence>
<accession>A0ABY6FLX8</accession>